<comment type="caution">
    <text evidence="1">The sequence shown here is derived from an EMBL/GenBank/DDBJ whole genome shotgun (WGS) entry which is preliminary data.</text>
</comment>
<accession>A0ACB9MD99</accession>
<protein>
    <submittedName>
        <fullName evidence="1">Uncharacterized protein</fullName>
    </submittedName>
</protein>
<evidence type="ECO:0000313" key="1">
    <source>
        <dbReference type="EMBL" id="KAI4321983.1"/>
    </source>
</evidence>
<sequence length="66" mass="7318">MPLSIDPGDNILLNEHIGYLTLSTADWLRDSSKKMGPETYWPSHSQSFISLVVGLGIFESDHVLTS</sequence>
<evidence type="ECO:0000313" key="2">
    <source>
        <dbReference type="Proteomes" id="UP001057402"/>
    </source>
</evidence>
<gene>
    <name evidence="1" type="ORF">MLD38_035301</name>
</gene>
<keyword evidence="2" id="KW-1185">Reference proteome</keyword>
<dbReference type="Proteomes" id="UP001057402">
    <property type="component" value="Chromosome 10"/>
</dbReference>
<reference evidence="2" key="1">
    <citation type="journal article" date="2023" name="Front. Plant Sci.">
        <title>Chromosomal-level genome assembly of Melastoma candidum provides insights into trichome evolution.</title>
        <authorList>
            <person name="Zhong Y."/>
            <person name="Wu W."/>
            <person name="Sun C."/>
            <person name="Zou P."/>
            <person name="Liu Y."/>
            <person name="Dai S."/>
            <person name="Zhou R."/>
        </authorList>
    </citation>
    <scope>NUCLEOTIDE SEQUENCE [LARGE SCALE GENOMIC DNA]</scope>
</reference>
<dbReference type="EMBL" id="CM042889">
    <property type="protein sequence ID" value="KAI4321983.1"/>
    <property type="molecule type" value="Genomic_DNA"/>
</dbReference>
<organism evidence="1 2">
    <name type="scientific">Melastoma candidum</name>
    <dbReference type="NCBI Taxonomy" id="119954"/>
    <lineage>
        <taxon>Eukaryota</taxon>
        <taxon>Viridiplantae</taxon>
        <taxon>Streptophyta</taxon>
        <taxon>Embryophyta</taxon>
        <taxon>Tracheophyta</taxon>
        <taxon>Spermatophyta</taxon>
        <taxon>Magnoliopsida</taxon>
        <taxon>eudicotyledons</taxon>
        <taxon>Gunneridae</taxon>
        <taxon>Pentapetalae</taxon>
        <taxon>rosids</taxon>
        <taxon>malvids</taxon>
        <taxon>Myrtales</taxon>
        <taxon>Melastomataceae</taxon>
        <taxon>Melastomatoideae</taxon>
        <taxon>Melastomateae</taxon>
        <taxon>Melastoma</taxon>
    </lineage>
</organism>
<proteinExistence type="predicted"/>
<name>A0ACB9MD99_9MYRT</name>